<protein>
    <submittedName>
        <fullName evidence="1">Uncharacterized protein</fullName>
    </submittedName>
</protein>
<dbReference type="Proteomes" id="UP000231919">
    <property type="component" value="Unassembled WGS sequence"/>
</dbReference>
<dbReference type="EMBL" id="NPDP01000033">
    <property type="protein sequence ID" value="PJZ28753.1"/>
    <property type="molecule type" value="Genomic_DNA"/>
</dbReference>
<keyword evidence="2" id="KW-1185">Reference proteome</keyword>
<sequence length="116" mass="13935">MKLIRSGVREDTVENLNYHGLTSKLLAFQYLELEEHRKRLLVAVYLKPELADEILKRIDDIDKQMSSLKLVRPSKKMTEEEYEEKFWKAKSESADFWKKLKEEHLERKNAIVIREE</sequence>
<accession>A0ABX4N5T6</accession>
<name>A0ABX4N5T6_9LEPT</name>
<evidence type="ECO:0000313" key="1">
    <source>
        <dbReference type="EMBL" id="PJZ28753.1"/>
    </source>
</evidence>
<reference evidence="1 2" key="1">
    <citation type="submission" date="2017-07" db="EMBL/GenBank/DDBJ databases">
        <title>Leptospira spp. isolated from tropical soils.</title>
        <authorList>
            <person name="Thibeaux R."/>
            <person name="Iraola G."/>
            <person name="Ferres I."/>
            <person name="Bierque E."/>
            <person name="Girault D."/>
            <person name="Soupe-Gilbert M.-E."/>
            <person name="Picardeau M."/>
            <person name="Goarant C."/>
        </authorList>
    </citation>
    <scope>NUCLEOTIDE SEQUENCE [LARGE SCALE GENOMIC DNA]</scope>
    <source>
        <strain evidence="1 2">JW2-C-B1</strain>
    </source>
</reference>
<proteinExistence type="predicted"/>
<gene>
    <name evidence="1" type="ORF">CH378_16265</name>
</gene>
<organism evidence="1 2">
    <name type="scientific">Leptospira kmetyi</name>
    <dbReference type="NCBI Taxonomy" id="408139"/>
    <lineage>
        <taxon>Bacteria</taxon>
        <taxon>Pseudomonadati</taxon>
        <taxon>Spirochaetota</taxon>
        <taxon>Spirochaetia</taxon>
        <taxon>Leptospirales</taxon>
        <taxon>Leptospiraceae</taxon>
        <taxon>Leptospira</taxon>
    </lineage>
</organism>
<evidence type="ECO:0000313" key="2">
    <source>
        <dbReference type="Proteomes" id="UP000231919"/>
    </source>
</evidence>
<comment type="caution">
    <text evidence="1">The sequence shown here is derived from an EMBL/GenBank/DDBJ whole genome shotgun (WGS) entry which is preliminary data.</text>
</comment>
<dbReference type="RefSeq" id="WP_100739067.1">
    <property type="nucleotide sequence ID" value="NZ_NPDO01000018.1"/>
</dbReference>